<feature type="domain" description="HTH merR-type" evidence="1">
    <location>
        <begin position="35"/>
        <end position="90"/>
    </location>
</feature>
<dbReference type="SUPFAM" id="SSF46955">
    <property type="entry name" value="Putative DNA-binding domain"/>
    <property type="match status" value="1"/>
</dbReference>
<proteinExistence type="predicted"/>
<dbReference type="GO" id="GO:0006355">
    <property type="term" value="P:regulation of DNA-templated transcription"/>
    <property type="evidence" value="ECO:0007669"/>
    <property type="project" value="InterPro"/>
</dbReference>
<accession>A0A7I9YJI9</accession>
<dbReference type="Proteomes" id="UP000465360">
    <property type="component" value="Unassembled WGS sequence"/>
</dbReference>
<protein>
    <recommendedName>
        <fullName evidence="1">HTH merR-type domain-containing protein</fullName>
    </recommendedName>
</protein>
<name>A0A7I9YJI9_MYCBU</name>
<dbReference type="AlphaFoldDB" id="A0A7I9YJI9"/>
<gene>
    <name evidence="2" type="ORF">MBOU_08870</name>
</gene>
<sequence length="200" mass="21004">MESLLTLSEFAAAAADAVQASGAVPENRQAKPIPAERMIRYYTARGLLPRPGNRGRALTYGRKHLVSLVAIKRLQGQGLSLDEIGRRLAGLSPAELEALAAIPPGAIPADLGDPEPLPEPSRAAGRFWETVPEVVAEPPAPDGPAAAAEPSGPAVTSLQAVRLSDTVTLLIDGPLPELDALRRAAAPLLDLLDNRRKDAQ</sequence>
<dbReference type="PROSITE" id="PS50937">
    <property type="entry name" value="HTH_MERR_2"/>
    <property type="match status" value="1"/>
</dbReference>
<dbReference type="GO" id="GO:0003677">
    <property type="term" value="F:DNA binding"/>
    <property type="evidence" value="ECO:0007669"/>
    <property type="project" value="InterPro"/>
</dbReference>
<comment type="caution">
    <text evidence="2">The sequence shown here is derived from an EMBL/GenBank/DDBJ whole genome shotgun (WGS) entry which is preliminary data.</text>
</comment>
<reference evidence="2 3" key="1">
    <citation type="journal article" date="2019" name="Emerg. Microbes Infect.">
        <title>Comprehensive subspecies identification of 175 nontuberculous mycobacteria species based on 7547 genomic profiles.</title>
        <authorList>
            <person name="Matsumoto Y."/>
            <person name="Kinjo T."/>
            <person name="Motooka D."/>
            <person name="Nabeya D."/>
            <person name="Jung N."/>
            <person name="Uechi K."/>
            <person name="Horii T."/>
            <person name="Iida T."/>
            <person name="Fujita J."/>
            <person name="Nakamura S."/>
        </authorList>
    </citation>
    <scope>NUCLEOTIDE SEQUENCE [LARGE SCALE GENOMIC DNA]</scope>
    <source>
        <strain evidence="2 3">JCM 30725</strain>
    </source>
</reference>
<dbReference type="Gene3D" id="1.10.1660.10">
    <property type="match status" value="1"/>
</dbReference>
<dbReference type="InterPro" id="IPR009061">
    <property type="entry name" value="DNA-bd_dom_put_sf"/>
</dbReference>
<evidence type="ECO:0000313" key="2">
    <source>
        <dbReference type="EMBL" id="GFG88845.1"/>
    </source>
</evidence>
<dbReference type="EMBL" id="BLKZ01000001">
    <property type="protein sequence ID" value="GFG88845.1"/>
    <property type="molecule type" value="Genomic_DNA"/>
</dbReference>
<dbReference type="Pfam" id="PF13411">
    <property type="entry name" value="MerR_1"/>
    <property type="match status" value="1"/>
</dbReference>
<dbReference type="InterPro" id="IPR000551">
    <property type="entry name" value="MerR-type_HTH_dom"/>
</dbReference>
<evidence type="ECO:0000259" key="1">
    <source>
        <dbReference type="PROSITE" id="PS50937"/>
    </source>
</evidence>
<dbReference type="CDD" id="cd00592">
    <property type="entry name" value="HTH_MerR-like"/>
    <property type="match status" value="1"/>
</dbReference>
<organism evidence="2 3">
    <name type="scientific">Mycobacterium bourgelatii</name>
    <dbReference type="NCBI Taxonomy" id="1273442"/>
    <lineage>
        <taxon>Bacteria</taxon>
        <taxon>Bacillati</taxon>
        <taxon>Actinomycetota</taxon>
        <taxon>Actinomycetes</taxon>
        <taxon>Mycobacteriales</taxon>
        <taxon>Mycobacteriaceae</taxon>
        <taxon>Mycobacterium</taxon>
    </lineage>
</organism>
<dbReference type="SMART" id="SM00422">
    <property type="entry name" value="HTH_MERR"/>
    <property type="match status" value="1"/>
</dbReference>
<evidence type="ECO:0000313" key="3">
    <source>
        <dbReference type="Proteomes" id="UP000465360"/>
    </source>
</evidence>
<dbReference type="RefSeq" id="WP_205351241.1">
    <property type="nucleotide sequence ID" value="NZ_BLKZ01000001.1"/>
</dbReference>
<keyword evidence="3" id="KW-1185">Reference proteome</keyword>